<feature type="region of interest" description="Disordered" evidence="8">
    <location>
        <begin position="1401"/>
        <end position="1420"/>
    </location>
</feature>
<evidence type="ECO:0000256" key="5">
    <source>
        <dbReference type="ARBA" id="ARBA00022806"/>
    </source>
</evidence>
<feature type="region of interest" description="Disordered" evidence="8">
    <location>
        <begin position="1225"/>
        <end position="1245"/>
    </location>
</feature>
<dbReference type="InterPro" id="IPR027417">
    <property type="entry name" value="P-loop_NTPase"/>
</dbReference>
<evidence type="ECO:0000256" key="8">
    <source>
        <dbReference type="SAM" id="MobiDB-lite"/>
    </source>
</evidence>
<dbReference type="EMBL" id="JAICCE010000014">
    <property type="protein sequence ID" value="KAG9268224.1"/>
    <property type="molecule type" value="Genomic_DNA"/>
</dbReference>
<dbReference type="GO" id="GO:0004518">
    <property type="term" value="F:nuclease activity"/>
    <property type="evidence" value="ECO:0007669"/>
    <property type="project" value="InterPro"/>
</dbReference>
<feature type="compositionally biased region" description="Polar residues" evidence="8">
    <location>
        <begin position="1133"/>
        <end position="1146"/>
    </location>
</feature>
<dbReference type="GO" id="GO:0005634">
    <property type="term" value="C:nucleus"/>
    <property type="evidence" value="ECO:0007669"/>
    <property type="project" value="UniProtKB-SubCell"/>
</dbReference>
<dbReference type="Proteomes" id="UP000694621">
    <property type="component" value="Unplaced"/>
</dbReference>
<evidence type="ECO:0000313" key="12">
    <source>
        <dbReference type="Ensembl" id="ENSAMXP00005052225.1"/>
    </source>
</evidence>
<dbReference type="Pfam" id="PF16783">
    <property type="entry name" value="FANCM-MHF_bd"/>
    <property type="match status" value="1"/>
</dbReference>
<evidence type="ECO:0000259" key="10">
    <source>
        <dbReference type="PROSITE" id="PS51194"/>
    </source>
</evidence>
<keyword evidence="7" id="KW-0539">Nucleus</keyword>
<evidence type="ECO:0000259" key="9">
    <source>
        <dbReference type="PROSITE" id="PS51192"/>
    </source>
</evidence>
<evidence type="ECO:0000313" key="13">
    <source>
        <dbReference type="Proteomes" id="UP000694621"/>
    </source>
</evidence>
<dbReference type="GO" id="GO:0009378">
    <property type="term" value="F:four-way junction helicase activity"/>
    <property type="evidence" value="ECO:0007669"/>
    <property type="project" value="TreeGrafter"/>
</dbReference>
<proteinExistence type="inferred from homology"/>
<feature type="region of interest" description="Disordered" evidence="8">
    <location>
        <begin position="1588"/>
        <end position="1619"/>
    </location>
</feature>
<evidence type="ECO:0000313" key="11">
    <source>
        <dbReference type="EMBL" id="KAG9268224.1"/>
    </source>
</evidence>
<keyword evidence="5" id="KW-0347">Helicase</keyword>
<comment type="similarity">
    <text evidence="2">Belongs to the DEAD box helicase family. DEAH subfamily. FANCM sub-subfamily.</text>
</comment>
<name>A0A8B9RLY4_ASTMX</name>
<feature type="region of interest" description="Disordered" evidence="8">
    <location>
        <begin position="1133"/>
        <end position="1189"/>
    </location>
</feature>
<feature type="compositionally biased region" description="Basic and acidic residues" evidence="8">
    <location>
        <begin position="1051"/>
        <end position="1067"/>
    </location>
</feature>
<dbReference type="Gene3D" id="1.20.1320.20">
    <property type="entry name" value="hef helicase domain"/>
    <property type="match status" value="1"/>
</dbReference>
<dbReference type="CDD" id="cd18033">
    <property type="entry name" value="DEXDc_FANCM"/>
    <property type="match status" value="1"/>
</dbReference>
<keyword evidence="4" id="KW-0378">Hydrolase</keyword>
<feature type="domain" description="Helicase C-terminal" evidence="10">
    <location>
        <begin position="486"/>
        <end position="661"/>
    </location>
</feature>
<feature type="region of interest" description="Disordered" evidence="8">
    <location>
        <begin position="907"/>
        <end position="929"/>
    </location>
</feature>
<feature type="region of interest" description="Disordered" evidence="8">
    <location>
        <begin position="1534"/>
        <end position="1576"/>
    </location>
</feature>
<dbReference type="GO" id="GO:0005524">
    <property type="term" value="F:ATP binding"/>
    <property type="evidence" value="ECO:0007669"/>
    <property type="project" value="UniProtKB-KW"/>
</dbReference>
<evidence type="ECO:0000256" key="6">
    <source>
        <dbReference type="ARBA" id="ARBA00022840"/>
    </source>
</evidence>
<dbReference type="InterPro" id="IPR011335">
    <property type="entry name" value="Restrct_endonuc-II-like"/>
</dbReference>
<feature type="compositionally biased region" description="Basic and acidic residues" evidence="8">
    <location>
        <begin position="1544"/>
        <end position="1553"/>
    </location>
</feature>
<feature type="region of interest" description="Disordered" evidence="8">
    <location>
        <begin position="1034"/>
        <end position="1081"/>
    </location>
</feature>
<accession>A0A8B9RLY4</accession>
<dbReference type="CDD" id="cd12091">
    <property type="entry name" value="FANCM_ID"/>
    <property type="match status" value="1"/>
</dbReference>
<dbReference type="InterPro" id="IPR044749">
    <property type="entry name" value="FANCM_DEXDc"/>
</dbReference>
<dbReference type="GO" id="GO:0045003">
    <property type="term" value="P:double-strand break repair via synthesis-dependent strand annealing"/>
    <property type="evidence" value="ECO:0007669"/>
    <property type="project" value="TreeGrafter"/>
</dbReference>
<keyword evidence="3" id="KW-0547">Nucleotide-binding</keyword>
<feature type="region of interest" description="Disordered" evidence="8">
    <location>
        <begin position="21"/>
        <end position="79"/>
    </location>
</feature>
<dbReference type="InterPro" id="IPR011545">
    <property type="entry name" value="DEAD/DEAH_box_helicase_dom"/>
</dbReference>
<dbReference type="InterPro" id="IPR031879">
    <property type="entry name" value="FANCM-MHF-bd"/>
</dbReference>
<dbReference type="Pfam" id="PF00271">
    <property type="entry name" value="Helicase_C"/>
    <property type="match status" value="1"/>
</dbReference>
<dbReference type="InterPro" id="IPR006166">
    <property type="entry name" value="ERCC4_domain"/>
</dbReference>
<dbReference type="SUPFAM" id="SSF47781">
    <property type="entry name" value="RuvA domain 2-like"/>
    <property type="match status" value="1"/>
</dbReference>
<dbReference type="SMART" id="SM00490">
    <property type="entry name" value="HELICc"/>
    <property type="match status" value="1"/>
</dbReference>
<feature type="compositionally biased region" description="Polar residues" evidence="8">
    <location>
        <begin position="911"/>
        <end position="926"/>
    </location>
</feature>
<dbReference type="GO" id="GO:0000400">
    <property type="term" value="F:four-way junction DNA binding"/>
    <property type="evidence" value="ECO:0007669"/>
    <property type="project" value="TreeGrafter"/>
</dbReference>
<keyword evidence="6" id="KW-0067">ATP-binding</keyword>
<dbReference type="InterPro" id="IPR014001">
    <property type="entry name" value="Helicase_ATP-bd"/>
</dbReference>
<dbReference type="FunFam" id="3.40.50.300:FF:000861">
    <property type="entry name" value="Fanconi anemia, complementation group M"/>
    <property type="match status" value="1"/>
</dbReference>
<dbReference type="Gene3D" id="1.10.150.20">
    <property type="entry name" value="5' to 3' exonuclease, C-terminal subdomain"/>
    <property type="match status" value="1"/>
</dbReference>
<evidence type="ECO:0000256" key="2">
    <source>
        <dbReference type="ARBA" id="ARBA00009889"/>
    </source>
</evidence>
<dbReference type="GO" id="GO:0016787">
    <property type="term" value="F:hydrolase activity"/>
    <property type="evidence" value="ECO:0007669"/>
    <property type="project" value="UniProtKB-KW"/>
</dbReference>
<organism evidence="12 13">
    <name type="scientific">Astyanax mexicanus</name>
    <name type="common">Blind cave fish</name>
    <name type="synonym">Astyanax fasciatus mexicanus</name>
    <dbReference type="NCBI Taxonomy" id="7994"/>
    <lineage>
        <taxon>Eukaryota</taxon>
        <taxon>Metazoa</taxon>
        <taxon>Chordata</taxon>
        <taxon>Craniata</taxon>
        <taxon>Vertebrata</taxon>
        <taxon>Euteleostomi</taxon>
        <taxon>Actinopterygii</taxon>
        <taxon>Neopterygii</taxon>
        <taxon>Teleostei</taxon>
        <taxon>Ostariophysi</taxon>
        <taxon>Characiformes</taxon>
        <taxon>Characoidei</taxon>
        <taxon>Acestrorhamphidae</taxon>
        <taxon>Acestrorhamphinae</taxon>
        <taxon>Astyanax</taxon>
    </lineage>
</organism>
<sequence>MSRINQRTLFQTWGTGVPETAPAVKKVSHRRTVGTTQAQGKRKDRVTENGHHGSHRSSLWAEVCPPVTKSNEAPEEEPELDDDLMLQAVHETEKSIELLENSTGTETEELVADSTTDLPGYDSSSGRVWIYPTNFPIRDYQLKISEAALVQNTLVCLPTGLGKTFIASVVMYNLYRWYPSGKIVFMAPTKPLVAQQIEACYKVMGIPQQHMAELTGSTPAPQRRELWRSKRVFFLTPQVMVNDLSRNVCPGPQVKCVVIDEAHKALGNHAYCQVVRELGNQTKQFRVLALSATPGGDIKAVQQVVSNLLISHIELRSEESPDVQAHCHQRSLEKIVVPLGESLTEYQTRYLQVLEKFTFRLTQMRVINHHDLRTLTKYQLILAREQFRRNPPPHVMVAQRGVFEGDFALCISLYHGYELLQQMGLRSLFLFLQNIMQGSKESSRARKELQSSTIFMTLYKDMEALFLTCAKGPAEQYFYSHPKLHKLDEVVLQHFQEWSKNSGSGQRSGDTSAVVSTRVMIFSSFRESVQEIAEMLNRHQPLIRVMTFMGQASAQKGVKGFTQKEQLEVMRRFREGCFNTLVSTCVGEEGLDIGEVDLIICFDAQKSPIRLVQRMGRTGRHRQGRIVIILAEGREERTYNQSQSNRRSVNKCIVGNKHSLHMFPHSPRMVPVGVTPTLHKMHITCGQFEPKNTSRRSIKDNQSLPRERLLLNPQAQVGAEQDSVKDDGFLSPAEQAEWASTMKLPEDEPQFKLRESSFLFLGGDPQLHESSVHSEVRHLSLWEWRHWQNQPLPTHRVEHSSRCLHFTAIMDLTDRMKLEEEVDFRYESDLVSYQSKEDVADCTEDGRAPAQTSGKTPCQSKSKANCVGRDTGLPISTANSGGLSAFQSICNNSGTDEDVVYVLSDDETKESNINTSPQEDTLQRNPTDPECAVTETNPDLHCDLQEEFLEYLGSTEEMFYLPKWNDCPKPHPVKKHAESLNIILSNVRNFLSKSPEKHFDLEPAFFNELKNISSHIREEADQFQVSFSLERDQNSVAEDSDNSDITNILHESPDTPDIHLPCERLPDNRLSTGPVNTSKSPSWDVLFDDGLDDREADKKADELPLQSNMHLQFTSLDESVDLFGDDEAFLQVSLSETKPPNKTSVTPEKDIQPKEQTTPGVEHISDASSRSNSLQFGKEAASPPDSEALACSQGNFSVNFDLGFSFDSDEEPAEQTPAINTRTVAEKEQTFSSPTPNPSKHRYTAGHVSTPRVFSKNRKTVSSLMENTNMSPITTDRNSFALKTNASILSSAFVSPEPKNIDISNKTFSPQIQFTGNRSSRQSPFQFRKTAHQSACSGHLNSDSEEEVIVKKKGGPVKINALASPEAKIICSDVESPIQICRKRVPQLNKKAKHKAGRQFLDEEAELSEDGDTVSSDECDGEELDQSLQGFVVDTTQLSQGLNDSEMQGFYLKSVRSPAVTNKYRMVHKPLHNMDIFSQIPEQDETYAEDSFVVSGSEVEEVGNSDEEEEEDVVLIGQEDSYVDGRRMYATRRRVQVRQTSTEVKNHNTEKPQKTKRSRIVRVVDSSDDEEESTTTKMKRLCTLEAPVSEKTAKQESKTSPGVEGCTKQTTQHKDERTQQKFRNKALLSEKLDFREPLSTSLAKNQSSVATGSKAFGSSSVQASSRTRLSILVDSRCIVSGADVVSALRFKHGVVVEVCSLMTCDFIVSKRMAVEWQSESEVASPQSRKRLQQRIQSLQALFERVCFIVEKDRTKTGEPLRFFQRTSYYDSTVAGLVRAGIRLLVSQGPEDTAALLAELAQAELRKEQAISVPLEVKGPQQQALKFYLTLPCVTYVNALYMCHGFSSVSHLVNSSVDALQAGACLSHSKAAEIYHCLHYPCDPTLMKINTPTKNL</sequence>
<dbReference type="GO" id="GO:0036297">
    <property type="term" value="P:interstrand cross-link repair"/>
    <property type="evidence" value="ECO:0007669"/>
    <property type="project" value="TreeGrafter"/>
</dbReference>
<feature type="compositionally biased region" description="Polar residues" evidence="8">
    <location>
        <begin position="1069"/>
        <end position="1081"/>
    </location>
</feature>
<dbReference type="InterPro" id="IPR039686">
    <property type="entry name" value="FANCM/Mph1-like_ID"/>
</dbReference>
<dbReference type="PANTHER" id="PTHR14025">
    <property type="entry name" value="FANCONI ANEMIA GROUP M FANCM FAMILY MEMBER"/>
    <property type="match status" value="1"/>
</dbReference>
<dbReference type="Gene3D" id="3.40.50.300">
    <property type="entry name" value="P-loop containing nucleotide triphosphate hydrolases"/>
    <property type="match status" value="2"/>
</dbReference>
<dbReference type="GO" id="GO:0043138">
    <property type="term" value="F:3'-5' DNA helicase activity"/>
    <property type="evidence" value="ECO:0007669"/>
    <property type="project" value="InterPro"/>
</dbReference>
<dbReference type="PANTHER" id="PTHR14025:SF20">
    <property type="entry name" value="FANCONI ANEMIA GROUP M PROTEIN"/>
    <property type="match status" value="1"/>
</dbReference>
<dbReference type="SMART" id="SM00891">
    <property type="entry name" value="ERCC4"/>
    <property type="match status" value="1"/>
</dbReference>
<evidence type="ECO:0000256" key="4">
    <source>
        <dbReference type="ARBA" id="ARBA00022801"/>
    </source>
</evidence>
<dbReference type="OrthoDB" id="6513042at2759"/>
<evidence type="ECO:0000256" key="7">
    <source>
        <dbReference type="ARBA" id="ARBA00023242"/>
    </source>
</evidence>
<dbReference type="Proteomes" id="UP000752171">
    <property type="component" value="Unassembled WGS sequence"/>
</dbReference>
<reference evidence="11 14" key="1">
    <citation type="submission" date="2021-07" db="EMBL/GenBank/DDBJ databases">
        <authorList>
            <person name="Imarazene B."/>
            <person name="Zahm M."/>
            <person name="Klopp C."/>
            <person name="Cabau C."/>
            <person name="Beille S."/>
            <person name="Jouanno E."/>
            <person name="Castinel A."/>
            <person name="Lluch J."/>
            <person name="Gil L."/>
            <person name="Kuchtly C."/>
            <person name="Lopez Roques C."/>
            <person name="Donnadieu C."/>
            <person name="Parrinello H."/>
            <person name="Journot L."/>
            <person name="Du K."/>
            <person name="Schartl M."/>
            <person name="Retaux S."/>
            <person name="Guiguen Y."/>
        </authorList>
    </citation>
    <scope>NUCLEOTIDE SEQUENCE [LARGE SCALE GENOMIC DNA]</scope>
    <source>
        <strain evidence="11">Pach_M1</strain>
        <tissue evidence="11">Testis</tissue>
    </source>
</reference>
<dbReference type="Pfam" id="PF02732">
    <property type="entry name" value="ERCC4"/>
    <property type="match status" value="1"/>
</dbReference>
<dbReference type="InterPro" id="IPR001650">
    <property type="entry name" value="Helicase_C-like"/>
</dbReference>
<evidence type="ECO:0000256" key="3">
    <source>
        <dbReference type="ARBA" id="ARBA00022741"/>
    </source>
</evidence>
<protein>
    <submittedName>
        <fullName evidence="12">FA complementation group M</fullName>
    </submittedName>
    <submittedName>
        <fullName evidence="11">Fanconi anemia group M protein isoform X1</fullName>
    </submittedName>
</protein>
<dbReference type="Ensembl" id="ENSAMXT00005056514.1">
    <property type="protein sequence ID" value="ENSAMXP00005052225.1"/>
    <property type="gene ID" value="ENSAMXG00005023523.1"/>
</dbReference>
<gene>
    <name evidence="11" type="primary">FANCM</name>
    <name evidence="11" type="ORF">AMEX_G17173</name>
</gene>
<evidence type="ECO:0000313" key="14">
    <source>
        <dbReference type="Proteomes" id="UP000752171"/>
    </source>
</evidence>
<dbReference type="InterPro" id="IPR010994">
    <property type="entry name" value="RuvA_2-like"/>
</dbReference>
<dbReference type="SMART" id="SM00487">
    <property type="entry name" value="DEXDc"/>
    <property type="match status" value="1"/>
</dbReference>
<evidence type="ECO:0000256" key="1">
    <source>
        <dbReference type="ARBA" id="ARBA00004123"/>
    </source>
</evidence>
<feature type="domain" description="Helicase ATP-binding" evidence="9">
    <location>
        <begin position="144"/>
        <end position="312"/>
    </location>
</feature>
<feature type="compositionally biased region" description="Polar residues" evidence="8">
    <location>
        <begin position="1166"/>
        <end position="1175"/>
    </location>
</feature>
<dbReference type="SUPFAM" id="SSF52980">
    <property type="entry name" value="Restriction endonuclease-like"/>
    <property type="match status" value="1"/>
</dbReference>
<comment type="subcellular location">
    <subcellularLocation>
        <location evidence="1">Nucleus</location>
    </subcellularLocation>
</comment>
<dbReference type="PROSITE" id="PS51192">
    <property type="entry name" value="HELICASE_ATP_BIND_1"/>
    <property type="match status" value="1"/>
</dbReference>
<dbReference type="Pfam" id="PF00270">
    <property type="entry name" value="DEAD"/>
    <property type="match status" value="1"/>
</dbReference>
<dbReference type="SUPFAM" id="SSF52540">
    <property type="entry name" value="P-loop containing nucleoside triphosphate hydrolases"/>
    <property type="match status" value="1"/>
</dbReference>
<dbReference type="PROSITE" id="PS51194">
    <property type="entry name" value="HELICASE_CTER"/>
    <property type="match status" value="1"/>
</dbReference>
<feature type="compositionally biased region" description="Acidic residues" evidence="8">
    <location>
        <begin position="1402"/>
        <end position="1420"/>
    </location>
</feature>
<reference evidence="12" key="2">
    <citation type="submission" date="2025-05" db="UniProtKB">
        <authorList>
            <consortium name="Ensembl"/>
        </authorList>
    </citation>
    <scope>IDENTIFICATION</scope>
</reference>
<dbReference type="CDD" id="cd18801">
    <property type="entry name" value="SF2_C_FANCM_Hef"/>
    <property type="match status" value="1"/>
</dbReference>
<dbReference type="Gene3D" id="3.40.50.10130">
    <property type="match status" value="1"/>
</dbReference>